<dbReference type="GO" id="GO:0006325">
    <property type="term" value="P:chromatin organization"/>
    <property type="evidence" value="ECO:0007669"/>
    <property type="project" value="TreeGrafter"/>
</dbReference>
<reference evidence="7" key="1">
    <citation type="submission" date="2019-12" db="UniProtKB">
        <authorList>
            <consortium name="WormBaseParasite"/>
        </authorList>
    </citation>
    <scope>IDENTIFICATION</scope>
</reference>
<keyword evidence="6" id="KW-1185">Reference proteome</keyword>
<dbReference type="InterPro" id="IPR039050">
    <property type="entry name" value="GATAD1"/>
</dbReference>
<keyword evidence="3" id="KW-0863">Zinc-finger</keyword>
<comment type="subcellular location">
    <subcellularLocation>
        <location evidence="1">Nucleus</location>
    </subcellularLocation>
</comment>
<keyword evidence="5" id="KW-0539">Nucleus</keyword>
<dbReference type="GO" id="GO:0008270">
    <property type="term" value="F:zinc ion binding"/>
    <property type="evidence" value="ECO:0007669"/>
    <property type="project" value="UniProtKB-KW"/>
</dbReference>
<keyword evidence="2" id="KW-0479">Metal-binding</keyword>
<proteinExistence type="predicted"/>
<accession>A0A5S6QAJ0</accession>
<evidence type="ECO:0000313" key="7">
    <source>
        <dbReference type="WBParaSite" id="TMUE_1000004224.1"/>
    </source>
</evidence>
<evidence type="ECO:0000256" key="4">
    <source>
        <dbReference type="ARBA" id="ARBA00022833"/>
    </source>
</evidence>
<dbReference type="WBParaSite" id="TMUE_1000004224.1">
    <property type="protein sequence ID" value="TMUE_1000004224.1"/>
    <property type="gene ID" value="WBGene00294593"/>
</dbReference>
<dbReference type="Proteomes" id="UP000046395">
    <property type="component" value="Unassembled WGS sequence"/>
</dbReference>
<evidence type="ECO:0000313" key="6">
    <source>
        <dbReference type="Proteomes" id="UP000046395"/>
    </source>
</evidence>
<evidence type="ECO:0000256" key="1">
    <source>
        <dbReference type="ARBA" id="ARBA00004123"/>
    </source>
</evidence>
<evidence type="ECO:0000256" key="5">
    <source>
        <dbReference type="ARBA" id="ARBA00023242"/>
    </source>
</evidence>
<protein>
    <submittedName>
        <fullName evidence="7">GATA-type domain-containing protein</fullName>
    </submittedName>
</protein>
<name>A0A5S6QAJ0_TRIMR</name>
<dbReference type="PANTHER" id="PTHR13340:SF2">
    <property type="entry name" value="GATA ZINC FINGER DOMAIN-CONTAINING PROTEIN 1"/>
    <property type="match status" value="1"/>
</dbReference>
<keyword evidence="4" id="KW-0862">Zinc</keyword>
<evidence type="ECO:0000256" key="2">
    <source>
        <dbReference type="ARBA" id="ARBA00022723"/>
    </source>
</evidence>
<dbReference type="PANTHER" id="PTHR13340">
    <property type="entry name" value="GATA ZINC FINGER DOMAIN-CONTAINING"/>
    <property type="match status" value="1"/>
</dbReference>
<organism evidence="6 7">
    <name type="scientific">Trichuris muris</name>
    <name type="common">Mouse whipworm</name>
    <dbReference type="NCBI Taxonomy" id="70415"/>
    <lineage>
        <taxon>Eukaryota</taxon>
        <taxon>Metazoa</taxon>
        <taxon>Ecdysozoa</taxon>
        <taxon>Nematoda</taxon>
        <taxon>Enoplea</taxon>
        <taxon>Dorylaimia</taxon>
        <taxon>Trichinellida</taxon>
        <taxon>Trichuridae</taxon>
        <taxon>Trichuris</taxon>
    </lineage>
</organism>
<evidence type="ECO:0000256" key="3">
    <source>
        <dbReference type="ARBA" id="ARBA00022771"/>
    </source>
</evidence>
<dbReference type="GO" id="GO:0005634">
    <property type="term" value="C:nucleus"/>
    <property type="evidence" value="ECO:0007669"/>
    <property type="project" value="UniProtKB-SubCell"/>
</dbReference>
<dbReference type="AlphaFoldDB" id="A0A5S6QAJ0"/>
<sequence length="188" mass="21889">MTSRHMSCWECRGNISRRWHRAKKKGKFQCHVCYEMSKRQKKMARHLPEQSKLLPGRRSLKKQLFQKRKTEGKPLSAYGFGLTIVQNCNYLSLATHLRMVPSIRHEGCVYQRGDIVSLTDDSTHLTYYARIDEVLVSSDDFGFFGISWLVPKVEGALLGPFRDENFELSYIHPVFVPVDRFKFIKTAT</sequence>